<proteinExistence type="predicted"/>
<evidence type="ECO:0000256" key="1">
    <source>
        <dbReference type="SAM" id="MobiDB-lite"/>
    </source>
</evidence>
<dbReference type="Proteomes" id="UP000637578">
    <property type="component" value="Unassembled WGS sequence"/>
</dbReference>
<organism evidence="2 3">
    <name type="scientific">Longimycelium tulufanense</name>
    <dbReference type="NCBI Taxonomy" id="907463"/>
    <lineage>
        <taxon>Bacteria</taxon>
        <taxon>Bacillati</taxon>
        <taxon>Actinomycetota</taxon>
        <taxon>Actinomycetes</taxon>
        <taxon>Pseudonocardiales</taxon>
        <taxon>Pseudonocardiaceae</taxon>
        <taxon>Longimycelium</taxon>
    </lineage>
</organism>
<name>A0A8J3FZE0_9PSEU</name>
<comment type="caution">
    <text evidence="2">The sequence shown here is derived from an EMBL/GenBank/DDBJ whole genome shotgun (WGS) entry which is preliminary data.</text>
</comment>
<sequence>MGVNWDEIRKFVQETNAQAPPLPPELQAQVDQAEEYARNLDTQGRPVASEELQERYRHHIPGLPEDLNPYHQPRRENPPQQHD</sequence>
<dbReference type="AlphaFoldDB" id="A0A8J3FZE0"/>
<protein>
    <submittedName>
        <fullName evidence="2">Uncharacterized protein</fullName>
    </submittedName>
</protein>
<evidence type="ECO:0000313" key="3">
    <source>
        <dbReference type="Proteomes" id="UP000637578"/>
    </source>
</evidence>
<dbReference type="EMBL" id="BMMK01000044">
    <property type="protein sequence ID" value="GGM79455.1"/>
    <property type="molecule type" value="Genomic_DNA"/>
</dbReference>
<reference evidence="2" key="2">
    <citation type="submission" date="2020-09" db="EMBL/GenBank/DDBJ databases">
        <authorList>
            <person name="Sun Q."/>
            <person name="Zhou Y."/>
        </authorList>
    </citation>
    <scope>NUCLEOTIDE SEQUENCE</scope>
    <source>
        <strain evidence="2">CGMCC 4.5737</strain>
    </source>
</reference>
<gene>
    <name evidence="2" type="ORF">GCM10012275_57580</name>
</gene>
<feature type="compositionally biased region" description="Basic and acidic residues" evidence="1">
    <location>
        <begin position="73"/>
        <end position="83"/>
    </location>
</feature>
<reference evidence="2" key="1">
    <citation type="journal article" date="2014" name="Int. J. Syst. Evol. Microbiol.">
        <title>Complete genome sequence of Corynebacterium casei LMG S-19264T (=DSM 44701T), isolated from a smear-ripened cheese.</title>
        <authorList>
            <consortium name="US DOE Joint Genome Institute (JGI-PGF)"/>
            <person name="Walter F."/>
            <person name="Albersmeier A."/>
            <person name="Kalinowski J."/>
            <person name="Ruckert C."/>
        </authorList>
    </citation>
    <scope>NUCLEOTIDE SEQUENCE</scope>
    <source>
        <strain evidence="2">CGMCC 4.5737</strain>
    </source>
</reference>
<evidence type="ECO:0000313" key="2">
    <source>
        <dbReference type="EMBL" id="GGM79455.1"/>
    </source>
</evidence>
<accession>A0A8J3FZE0</accession>
<feature type="region of interest" description="Disordered" evidence="1">
    <location>
        <begin position="41"/>
        <end position="83"/>
    </location>
</feature>
<dbReference type="RefSeq" id="WP_189061576.1">
    <property type="nucleotide sequence ID" value="NZ_BMMK01000044.1"/>
</dbReference>
<keyword evidence="3" id="KW-1185">Reference proteome</keyword>